<dbReference type="EMBL" id="MU003712">
    <property type="protein sequence ID" value="KAF2804671.1"/>
    <property type="molecule type" value="Genomic_DNA"/>
</dbReference>
<evidence type="ECO:0000256" key="1">
    <source>
        <dbReference type="ARBA" id="ARBA00004173"/>
    </source>
</evidence>
<reference evidence="9" key="2">
    <citation type="submission" date="2020-04" db="EMBL/GenBank/DDBJ databases">
        <authorList>
            <consortium name="NCBI Genome Project"/>
        </authorList>
    </citation>
    <scope>NUCLEOTIDE SEQUENCE</scope>
    <source>
        <strain evidence="9">CBS 304.34</strain>
    </source>
</reference>
<accession>A0A6A6Y760</accession>
<evidence type="ECO:0000256" key="2">
    <source>
        <dbReference type="ARBA" id="ARBA00004240"/>
    </source>
</evidence>
<proteinExistence type="predicted"/>
<keyword evidence="8" id="KW-1185">Reference proteome</keyword>
<keyword evidence="6" id="KW-0472">Membrane</keyword>
<comment type="subcellular location">
    <subcellularLocation>
        <location evidence="2">Endoplasmic reticulum</location>
    </subcellularLocation>
    <subcellularLocation>
        <location evidence="3">Membrane</location>
    </subcellularLocation>
    <subcellularLocation>
        <location evidence="1">Mitochondrion</location>
    </subcellularLocation>
</comment>
<evidence type="ECO:0000256" key="3">
    <source>
        <dbReference type="ARBA" id="ARBA00004370"/>
    </source>
</evidence>
<keyword evidence="4" id="KW-0256">Endoplasmic reticulum</keyword>
<dbReference type="RefSeq" id="XP_033571635.1">
    <property type="nucleotide sequence ID" value="XM_033726002.1"/>
</dbReference>
<dbReference type="GeneID" id="54466895"/>
<reference evidence="9" key="3">
    <citation type="submission" date="2025-04" db="UniProtKB">
        <authorList>
            <consortium name="RefSeq"/>
        </authorList>
    </citation>
    <scope>IDENTIFICATION</scope>
    <source>
        <strain evidence="9">CBS 304.34</strain>
    </source>
</reference>
<organism evidence="7">
    <name type="scientific">Mytilinidion resinicola</name>
    <dbReference type="NCBI Taxonomy" id="574789"/>
    <lineage>
        <taxon>Eukaryota</taxon>
        <taxon>Fungi</taxon>
        <taxon>Dikarya</taxon>
        <taxon>Ascomycota</taxon>
        <taxon>Pezizomycotina</taxon>
        <taxon>Dothideomycetes</taxon>
        <taxon>Pleosporomycetidae</taxon>
        <taxon>Mytilinidiales</taxon>
        <taxon>Mytilinidiaceae</taxon>
        <taxon>Mytilinidion</taxon>
    </lineage>
</organism>
<dbReference type="GO" id="GO:0005739">
    <property type="term" value="C:mitochondrion"/>
    <property type="evidence" value="ECO:0007669"/>
    <property type="project" value="UniProtKB-SubCell"/>
</dbReference>
<evidence type="ECO:0000313" key="7">
    <source>
        <dbReference type="EMBL" id="KAF2804671.1"/>
    </source>
</evidence>
<evidence type="ECO:0000313" key="8">
    <source>
        <dbReference type="Proteomes" id="UP000504636"/>
    </source>
</evidence>
<evidence type="ECO:0000256" key="5">
    <source>
        <dbReference type="ARBA" id="ARBA00023128"/>
    </source>
</evidence>
<dbReference type="PANTHER" id="PTHR48182:SF2">
    <property type="entry name" value="PROTEIN SERAC1"/>
    <property type="match status" value="1"/>
</dbReference>
<evidence type="ECO:0000313" key="9">
    <source>
        <dbReference type="RefSeq" id="XP_033571635.1"/>
    </source>
</evidence>
<protein>
    <submittedName>
        <fullName evidence="7 9">Uncharacterized protein</fullName>
    </submittedName>
</protein>
<evidence type="ECO:0000256" key="4">
    <source>
        <dbReference type="ARBA" id="ARBA00022824"/>
    </source>
</evidence>
<dbReference type="InterPro" id="IPR052374">
    <property type="entry name" value="SERAC1"/>
</dbReference>
<reference evidence="7 9" key="1">
    <citation type="journal article" date="2020" name="Stud. Mycol.">
        <title>101 Dothideomycetes genomes: a test case for predicting lifestyles and emergence of pathogens.</title>
        <authorList>
            <person name="Haridas S."/>
            <person name="Albert R."/>
            <person name="Binder M."/>
            <person name="Bloem J."/>
            <person name="Labutti K."/>
            <person name="Salamov A."/>
            <person name="Andreopoulos B."/>
            <person name="Baker S."/>
            <person name="Barry K."/>
            <person name="Bills G."/>
            <person name="Bluhm B."/>
            <person name="Cannon C."/>
            <person name="Castanera R."/>
            <person name="Culley D."/>
            <person name="Daum C."/>
            <person name="Ezra D."/>
            <person name="Gonzalez J."/>
            <person name="Henrissat B."/>
            <person name="Kuo A."/>
            <person name="Liang C."/>
            <person name="Lipzen A."/>
            <person name="Lutzoni F."/>
            <person name="Magnuson J."/>
            <person name="Mondo S."/>
            <person name="Nolan M."/>
            <person name="Ohm R."/>
            <person name="Pangilinan J."/>
            <person name="Park H.-J."/>
            <person name="Ramirez L."/>
            <person name="Alfaro M."/>
            <person name="Sun H."/>
            <person name="Tritt A."/>
            <person name="Yoshinaga Y."/>
            <person name="Zwiers L.-H."/>
            <person name="Turgeon B."/>
            <person name="Goodwin S."/>
            <person name="Spatafora J."/>
            <person name="Crous P."/>
            <person name="Grigoriev I."/>
        </authorList>
    </citation>
    <scope>NUCLEOTIDE SEQUENCE</scope>
    <source>
        <strain evidence="7 9">CBS 304.34</strain>
    </source>
</reference>
<dbReference type="Proteomes" id="UP000504636">
    <property type="component" value="Unplaced"/>
</dbReference>
<dbReference type="PANTHER" id="PTHR48182">
    <property type="entry name" value="PROTEIN SERAC1"/>
    <property type="match status" value="1"/>
</dbReference>
<dbReference type="AlphaFoldDB" id="A0A6A6Y760"/>
<dbReference type="GO" id="GO:0005783">
    <property type="term" value="C:endoplasmic reticulum"/>
    <property type="evidence" value="ECO:0007669"/>
    <property type="project" value="UniProtKB-SubCell"/>
</dbReference>
<gene>
    <name evidence="7 9" type="ORF">BDZ99DRAFT_525501</name>
</gene>
<dbReference type="GO" id="GO:0016020">
    <property type="term" value="C:membrane"/>
    <property type="evidence" value="ECO:0007669"/>
    <property type="project" value="UniProtKB-SubCell"/>
</dbReference>
<sequence length="247" mass="28007">MEMVSSTSIFRLRHPTSDLDRLLYNGQHSSTLLFIVPIPYATFSALENMAWRSFPTLKKLRSIVFVHGLTGSRRSTWTYHPGVPDEECFWPRDILPHSQDVQRINHISASTCGILFMGTPHQGAPSADMASIFGDLGRKGTHLEDIRKRFDLYLAEREQASSSIHVACCFEQNADVALRDKVVPDESAILDRYTQIAIHADHKGMTKFGHRNDNDYQRVLQELKEWVKDTTVKSGAESPKASPIHWS</sequence>
<evidence type="ECO:0000256" key="6">
    <source>
        <dbReference type="ARBA" id="ARBA00023136"/>
    </source>
</evidence>
<name>A0A6A6Y760_9PEZI</name>
<keyword evidence="5" id="KW-0496">Mitochondrion</keyword>
<dbReference type="OrthoDB" id="427518at2759"/>